<proteinExistence type="predicted"/>
<dbReference type="Proteomes" id="UP000247696">
    <property type="component" value="Chromosome"/>
</dbReference>
<dbReference type="PANTHER" id="PTHR34474:SF2">
    <property type="entry name" value="SIGNAL TRANSDUCTION PROTEIN TRAP"/>
    <property type="match status" value="1"/>
</dbReference>
<dbReference type="Pfam" id="PF03992">
    <property type="entry name" value="ABM"/>
    <property type="match status" value="1"/>
</dbReference>
<name>A0A2Z3YNG4_9CORY</name>
<dbReference type="EC" id="1.14.14.18" evidence="3"/>
<dbReference type="RefSeq" id="WP_066583093.1">
    <property type="nucleotide sequence ID" value="NZ_CABKVS010000001.1"/>
</dbReference>
<feature type="domain" description="ABM" evidence="2">
    <location>
        <begin position="3"/>
        <end position="96"/>
    </location>
</feature>
<dbReference type="PANTHER" id="PTHR34474">
    <property type="entry name" value="SIGNAL TRANSDUCTION PROTEIN TRAP"/>
    <property type="match status" value="1"/>
</dbReference>
<keyword evidence="3" id="KW-0503">Monooxygenase</keyword>
<keyword evidence="4" id="KW-1185">Reference proteome</keyword>
<dbReference type="SUPFAM" id="SSF54909">
    <property type="entry name" value="Dimeric alpha+beta barrel"/>
    <property type="match status" value="1"/>
</dbReference>
<dbReference type="KEGG" id="cpre:Csp1_10530"/>
<protein>
    <submittedName>
        <fullName evidence="3">Heme-degrading monooxygenase HmoB</fullName>
        <ecNumber evidence="3">1.14.14.18</ecNumber>
    </submittedName>
</protein>
<dbReference type="EMBL" id="CP024988">
    <property type="protein sequence ID" value="AWT25858.1"/>
    <property type="molecule type" value="Genomic_DNA"/>
</dbReference>
<reference evidence="4" key="1">
    <citation type="submission" date="2017-11" db="EMBL/GenBank/DDBJ databases">
        <title>Otitis media/interna in a cat caused by the recently described species Corynebacterium provencense.</title>
        <authorList>
            <person name="Kittl S."/>
            <person name="Brodard I."/>
            <person name="Rychener L."/>
            <person name="Jores J."/>
            <person name="Roosje P."/>
            <person name="Gobeli Brawand S."/>
        </authorList>
    </citation>
    <scope>NUCLEOTIDE SEQUENCE [LARGE SCALE GENOMIC DNA]</scope>
    <source>
        <strain evidence="4">17KM38</strain>
    </source>
</reference>
<dbReference type="InterPro" id="IPR011008">
    <property type="entry name" value="Dimeric_a/b-barrel"/>
</dbReference>
<accession>A0A2Z3YNG4</accession>
<dbReference type="PROSITE" id="PS51725">
    <property type="entry name" value="ABM"/>
    <property type="match status" value="1"/>
</dbReference>
<gene>
    <name evidence="3" type="primary">mhuD</name>
    <name evidence="3" type="ORF">Csp1_10530</name>
</gene>
<dbReference type="Gene3D" id="3.30.70.100">
    <property type="match status" value="1"/>
</dbReference>
<feature type="region of interest" description="Disordered" evidence="1">
    <location>
        <begin position="66"/>
        <end position="87"/>
    </location>
</feature>
<evidence type="ECO:0000313" key="3">
    <source>
        <dbReference type="EMBL" id="AWT25858.1"/>
    </source>
</evidence>
<sequence length="108" mass="11646">MSVVKINAITVPAGAGPELEKRFAHRAHTVENSPGFEGFRLLRPTAGEDRYFVVTTWADEESFQAWSQGPAKAAHSGPHSGEGKKPVATGAELLEFEVVDLDTLAAER</sequence>
<dbReference type="AlphaFoldDB" id="A0A2Z3YNG4"/>
<evidence type="ECO:0000259" key="2">
    <source>
        <dbReference type="PROSITE" id="PS51725"/>
    </source>
</evidence>
<dbReference type="InterPro" id="IPR007138">
    <property type="entry name" value="ABM_dom"/>
</dbReference>
<dbReference type="InterPro" id="IPR050404">
    <property type="entry name" value="Heme-degrading_MO"/>
</dbReference>
<keyword evidence="3" id="KW-0560">Oxidoreductase</keyword>
<evidence type="ECO:0000256" key="1">
    <source>
        <dbReference type="SAM" id="MobiDB-lite"/>
    </source>
</evidence>
<dbReference type="STRING" id="1737425.GCA_900049755_00235"/>
<organism evidence="3 4">
    <name type="scientific">Corynebacterium provencense</name>
    <dbReference type="NCBI Taxonomy" id="1737425"/>
    <lineage>
        <taxon>Bacteria</taxon>
        <taxon>Bacillati</taxon>
        <taxon>Actinomycetota</taxon>
        <taxon>Actinomycetes</taxon>
        <taxon>Mycobacteriales</taxon>
        <taxon>Corynebacteriaceae</taxon>
        <taxon>Corynebacterium</taxon>
    </lineage>
</organism>
<evidence type="ECO:0000313" key="4">
    <source>
        <dbReference type="Proteomes" id="UP000247696"/>
    </source>
</evidence>
<dbReference type="OrthoDB" id="5518003at2"/>
<dbReference type="GO" id="GO:0004392">
    <property type="term" value="F:heme oxygenase (decyclizing) activity"/>
    <property type="evidence" value="ECO:0007669"/>
    <property type="project" value="UniProtKB-EC"/>
</dbReference>